<dbReference type="Proteomes" id="UP001359559">
    <property type="component" value="Unassembled WGS sequence"/>
</dbReference>
<organism evidence="2 3">
    <name type="scientific">Clitoria ternatea</name>
    <name type="common">Butterfly pea</name>
    <dbReference type="NCBI Taxonomy" id="43366"/>
    <lineage>
        <taxon>Eukaryota</taxon>
        <taxon>Viridiplantae</taxon>
        <taxon>Streptophyta</taxon>
        <taxon>Embryophyta</taxon>
        <taxon>Tracheophyta</taxon>
        <taxon>Spermatophyta</taxon>
        <taxon>Magnoliopsida</taxon>
        <taxon>eudicotyledons</taxon>
        <taxon>Gunneridae</taxon>
        <taxon>Pentapetalae</taxon>
        <taxon>rosids</taxon>
        <taxon>fabids</taxon>
        <taxon>Fabales</taxon>
        <taxon>Fabaceae</taxon>
        <taxon>Papilionoideae</taxon>
        <taxon>50 kb inversion clade</taxon>
        <taxon>NPAAA clade</taxon>
        <taxon>indigoferoid/millettioid clade</taxon>
        <taxon>Phaseoleae</taxon>
        <taxon>Clitoria</taxon>
    </lineage>
</organism>
<dbReference type="AlphaFoldDB" id="A0AAN9I336"/>
<keyword evidence="1" id="KW-0812">Transmembrane</keyword>
<comment type="caution">
    <text evidence="2">The sequence shown here is derived from an EMBL/GenBank/DDBJ whole genome shotgun (WGS) entry which is preliminary data.</text>
</comment>
<accession>A0AAN9I336</accession>
<keyword evidence="3" id="KW-1185">Reference proteome</keyword>
<keyword evidence="1" id="KW-1133">Transmembrane helix</keyword>
<proteinExistence type="predicted"/>
<name>A0AAN9I336_CLITE</name>
<dbReference type="EMBL" id="JAYKXN010000008">
    <property type="protein sequence ID" value="KAK7264112.1"/>
    <property type="molecule type" value="Genomic_DNA"/>
</dbReference>
<evidence type="ECO:0000256" key="1">
    <source>
        <dbReference type="SAM" id="Phobius"/>
    </source>
</evidence>
<reference evidence="2 3" key="1">
    <citation type="submission" date="2024-01" db="EMBL/GenBank/DDBJ databases">
        <title>The genomes of 5 underutilized Papilionoideae crops provide insights into root nodulation and disease resistance.</title>
        <authorList>
            <person name="Yuan L."/>
        </authorList>
    </citation>
    <scope>NUCLEOTIDE SEQUENCE [LARGE SCALE GENOMIC DNA]</scope>
    <source>
        <strain evidence="2">LY-2023</strain>
        <tissue evidence="2">Leaf</tissue>
    </source>
</reference>
<evidence type="ECO:0000313" key="3">
    <source>
        <dbReference type="Proteomes" id="UP001359559"/>
    </source>
</evidence>
<keyword evidence="1" id="KW-0472">Membrane</keyword>
<feature type="transmembrane region" description="Helical" evidence="1">
    <location>
        <begin position="12"/>
        <end position="32"/>
    </location>
</feature>
<evidence type="ECO:0000313" key="2">
    <source>
        <dbReference type="EMBL" id="KAK7264112.1"/>
    </source>
</evidence>
<gene>
    <name evidence="2" type="ORF">RJT34_31716</name>
</gene>
<protein>
    <submittedName>
        <fullName evidence="2">Uncharacterized protein</fullName>
    </submittedName>
</protein>
<sequence>MQFWFHKTQKLVLSSIYLFFSTLISHILSLPFLPSPHFLFHAFSLTSLLFPHTHTHSLHRNGNRIGEGTGLTQ</sequence>